<comment type="caution">
    <text evidence="1">The sequence shown here is derived from an EMBL/GenBank/DDBJ whole genome shotgun (WGS) entry which is preliminary data.</text>
</comment>
<dbReference type="Gene3D" id="3.15.30.10">
    <property type="entry name" value="putative capsid protein of prophage domain like"/>
    <property type="match status" value="1"/>
</dbReference>
<dbReference type="RefSeq" id="WP_349169820.1">
    <property type="nucleotide sequence ID" value="NZ_JBBMFO010000001.1"/>
</dbReference>
<dbReference type="Gene3D" id="3.30.1930.10">
    <property type="entry name" value="capsid protein of prophage domain"/>
    <property type="match status" value="1"/>
</dbReference>
<protein>
    <submittedName>
        <fullName evidence="1">Major capsid protein</fullName>
    </submittedName>
</protein>
<dbReference type="EMBL" id="JBBMFO010000001">
    <property type="protein sequence ID" value="MEQ2400145.1"/>
    <property type="molecule type" value="Genomic_DNA"/>
</dbReference>
<evidence type="ECO:0000313" key="1">
    <source>
        <dbReference type="EMBL" id="MEQ2400145.1"/>
    </source>
</evidence>
<dbReference type="Pfam" id="PF03864">
    <property type="entry name" value="Phage_cap_E"/>
    <property type="match status" value="1"/>
</dbReference>
<keyword evidence="2" id="KW-1185">Reference proteome</keyword>
<name>A0ABV1CBF0_9FIRM</name>
<reference evidence="1 2" key="1">
    <citation type="submission" date="2024-03" db="EMBL/GenBank/DDBJ databases">
        <title>Human intestinal bacterial collection.</title>
        <authorList>
            <person name="Pauvert C."/>
            <person name="Hitch T.C.A."/>
            <person name="Clavel T."/>
        </authorList>
    </citation>
    <scope>NUCLEOTIDE SEQUENCE [LARGE SCALE GENOMIC DNA]</scope>
    <source>
        <strain evidence="1 2">CLA-SR-H025</strain>
    </source>
</reference>
<accession>A0ABV1CBF0</accession>
<evidence type="ECO:0000313" key="2">
    <source>
        <dbReference type="Proteomes" id="UP001447979"/>
    </source>
</evidence>
<gene>
    <name evidence="1" type="ORF">WMO19_00850</name>
</gene>
<dbReference type="Proteomes" id="UP001447979">
    <property type="component" value="Unassembled WGS sequence"/>
</dbReference>
<organism evidence="1 2">
    <name type="scientific">Peptoniphilus hominis</name>
    <name type="common">ex Hitch et al. 2025</name>
    <dbReference type="NCBI Taxonomy" id="3133174"/>
    <lineage>
        <taxon>Bacteria</taxon>
        <taxon>Bacillati</taxon>
        <taxon>Bacillota</taxon>
        <taxon>Tissierellia</taxon>
        <taxon>Tissierellales</taxon>
        <taxon>Peptoniphilaceae</taxon>
        <taxon>Peptoniphilus</taxon>
    </lineage>
</organism>
<sequence length="348" mass="39198">MGNYDTITLLKGIENVKPVKTFLRDTFFPAKNDQKLVTKTAQFDVKKGKRRIAPFVAPRVKGVTISREGFETHTITTPLIAPQRILTVDDLENRAFGESLVSAVTPQQRQAKIVADDLMELDEMITRREEAMAADLLFNGKIFVKAYIDHDGTNTRDSVIDFGKKTDEKAKVLWNTENANIIEDLRNLRREIIKESGANANILILGSKVYDELLKNEKFLKYFDIKNLNLASINPVLQDGGSVTFVGKIPSLGIDMYTYDEWYVDADGEEKPVVPEDKILLGSRDLGKIMYGAVTQLADQGQNFVTYVSSRVPKVWVDPNADNRMMRLSSRPVVAPNDIEAWKVLKVL</sequence>
<proteinExistence type="predicted"/>
<dbReference type="InterPro" id="IPR005564">
    <property type="entry name" value="Major_capsid_GpE"/>
</dbReference>